<keyword evidence="4" id="KW-0378">Hydrolase</keyword>
<dbReference type="InterPro" id="IPR023430">
    <property type="entry name" value="Pept_HybD-like_dom_sf"/>
</dbReference>
<dbReference type="InterPro" id="IPR000671">
    <property type="entry name" value="Peptidase_A31"/>
</dbReference>
<reference evidence="5 6" key="1">
    <citation type="submission" date="2019-03" db="EMBL/GenBank/DDBJ databases">
        <title>Deep-cultivation of Planctomycetes and their phenomic and genomic characterization uncovers novel biology.</title>
        <authorList>
            <person name="Wiegand S."/>
            <person name="Jogler M."/>
            <person name="Boedeker C."/>
            <person name="Pinto D."/>
            <person name="Vollmers J."/>
            <person name="Rivas-Marin E."/>
            <person name="Kohn T."/>
            <person name="Peeters S.H."/>
            <person name="Heuer A."/>
            <person name="Rast P."/>
            <person name="Oberbeckmann S."/>
            <person name="Bunk B."/>
            <person name="Jeske O."/>
            <person name="Meyerdierks A."/>
            <person name="Storesund J.E."/>
            <person name="Kallscheuer N."/>
            <person name="Luecker S."/>
            <person name="Lage O.M."/>
            <person name="Pohl T."/>
            <person name="Merkel B.J."/>
            <person name="Hornburger P."/>
            <person name="Mueller R.-W."/>
            <person name="Bruemmer F."/>
            <person name="Labrenz M."/>
            <person name="Spormann A.M."/>
            <person name="Op den Camp H."/>
            <person name="Overmann J."/>
            <person name="Amann R."/>
            <person name="Jetten M.S.M."/>
            <person name="Mascher T."/>
            <person name="Medema M.H."/>
            <person name="Devos D.P."/>
            <person name="Kaster A.-K."/>
            <person name="Ovreas L."/>
            <person name="Rohde M."/>
            <person name="Galperin M.Y."/>
            <person name="Jogler C."/>
        </authorList>
    </citation>
    <scope>NUCLEOTIDE SEQUENCE [LARGE SCALE GENOMIC DNA]</scope>
    <source>
        <strain evidence="5 6">Enr10</strain>
    </source>
</reference>
<dbReference type="EMBL" id="CP037421">
    <property type="protein sequence ID" value="QDT28550.1"/>
    <property type="molecule type" value="Genomic_DNA"/>
</dbReference>
<sequence>MTEPRQIQIAGIGSPHGDDQAGWELVRALQQRGLSQAQFHLSRTPDDLLNWLDSGQTLVVCDACRGAGEVGSVHRWQWPSAELKQMSWSGTHQISLPGVLSLAEQLGQLPEQVVVWGVEVSEMSLGEKISSVVAEGITQAVESICREWAVTESVEVDHA</sequence>
<keyword evidence="3" id="KW-0064">Aspartyl protease</keyword>
<dbReference type="Pfam" id="PF01750">
    <property type="entry name" value="HycI"/>
    <property type="match status" value="1"/>
</dbReference>
<evidence type="ECO:0000256" key="3">
    <source>
        <dbReference type="ARBA" id="ARBA00022750"/>
    </source>
</evidence>
<evidence type="ECO:0000313" key="5">
    <source>
        <dbReference type="EMBL" id="QDT28550.1"/>
    </source>
</evidence>
<protein>
    <submittedName>
        <fullName evidence="5">Hydrogenase maturation protease</fullName>
    </submittedName>
</protein>
<evidence type="ECO:0000313" key="6">
    <source>
        <dbReference type="Proteomes" id="UP000315647"/>
    </source>
</evidence>
<dbReference type="NCBIfam" id="TIGR00072">
    <property type="entry name" value="hydrog_prot"/>
    <property type="match status" value="1"/>
</dbReference>
<dbReference type="Proteomes" id="UP000315647">
    <property type="component" value="Chromosome"/>
</dbReference>
<keyword evidence="2 5" id="KW-0645">Protease</keyword>
<comment type="similarity">
    <text evidence="1">Belongs to the peptidase A31 family.</text>
</comment>
<dbReference type="GO" id="GO:0016485">
    <property type="term" value="P:protein processing"/>
    <property type="evidence" value="ECO:0007669"/>
    <property type="project" value="TreeGrafter"/>
</dbReference>
<evidence type="ECO:0000256" key="4">
    <source>
        <dbReference type="ARBA" id="ARBA00022801"/>
    </source>
</evidence>
<evidence type="ECO:0000256" key="2">
    <source>
        <dbReference type="ARBA" id="ARBA00022670"/>
    </source>
</evidence>
<keyword evidence="6" id="KW-1185">Reference proteome</keyword>
<dbReference type="SUPFAM" id="SSF53163">
    <property type="entry name" value="HybD-like"/>
    <property type="match status" value="1"/>
</dbReference>
<dbReference type="GO" id="GO:0004190">
    <property type="term" value="F:aspartic-type endopeptidase activity"/>
    <property type="evidence" value="ECO:0007669"/>
    <property type="project" value="UniProtKB-KW"/>
</dbReference>
<dbReference type="GO" id="GO:0008047">
    <property type="term" value="F:enzyme activator activity"/>
    <property type="evidence" value="ECO:0007669"/>
    <property type="project" value="InterPro"/>
</dbReference>
<dbReference type="Gene3D" id="3.40.50.1450">
    <property type="entry name" value="HybD-like"/>
    <property type="match status" value="1"/>
</dbReference>
<organism evidence="5 6">
    <name type="scientific">Gimesia panareensis</name>
    <dbReference type="NCBI Taxonomy" id="2527978"/>
    <lineage>
        <taxon>Bacteria</taxon>
        <taxon>Pseudomonadati</taxon>
        <taxon>Planctomycetota</taxon>
        <taxon>Planctomycetia</taxon>
        <taxon>Planctomycetales</taxon>
        <taxon>Planctomycetaceae</taxon>
        <taxon>Gimesia</taxon>
    </lineage>
</organism>
<gene>
    <name evidence="5" type="ORF">Enr10x_38940</name>
</gene>
<dbReference type="PANTHER" id="PTHR30302:SF1">
    <property type="entry name" value="HYDROGENASE 2 MATURATION PROTEASE"/>
    <property type="match status" value="1"/>
</dbReference>
<dbReference type="AlphaFoldDB" id="A0A517QA95"/>
<accession>A0A517QA95</accession>
<dbReference type="RefSeq" id="WP_145451005.1">
    <property type="nucleotide sequence ID" value="NZ_CP037421.1"/>
</dbReference>
<evidence type="ECO:0000256" key="1">
    <source>
        <dbReference type="ARBA" id="ARBA00006814"/>
    </source>
</evidence>
<dbReference type="PANTHER" id="PTHR30302">
    <property type="entry name" value="HYDROGENASE 1 MATURATION PROTEASE"/>
    <property type="match status" value="1"/>
</dbReference>
<proteinExistence type="inferred from homology"/>
<name>A0A517QA95_9PLAN</name>